<evidence type="ECO:0000313" key="11">
    <source>
        <dbReference type="EMBL" id="RGM22592.1"/>
    </source>
</evidence>
<dbReference type="PANTHER" id="PTHR43280">
    <property type="entry name" value="ARAC-FAMILY TRANSCRIPTIONAL REGULATOR"/>
    <property type="match status" value="1"/>
</dbReference>
<evidence type="ECO:0000313" key="19">
    <source>
        <dbReference type="Proteomes" id="UP000260808"/>
    </source>
</evidence>
<dbReference type="Proteomes" id="UP000283981">
    <property type="component" value="Unassembled WGS sequence"/>
</dbReference>
<dbReference type="EMBL" id="QSIR01000001">
    <property type="protein sequence ID" value="RHD09455.1"/>
    <property type="molecule type" value="Genomic_DNA"/>
</dbReference>
<dbReference type="EMBL" id="QRIA01000001">
    <property type="protein sequence ID" value="RHG22379.1"/>
    <property type="molecule type" value="Genomic_DNA"/>
</dbReference>
<dbReference type="Proteomes" id="UP001296581">
    <property type="component" value="Unassembled WGS sequence"/>
</dbReference>
<dbReference type="AlphaFoldDB" id="A0A2N5NT14"/>
<evidence type="ECO:0000313" key="25">
    <source>
        <dbReference type="Proteomes" id="UP000285697"/>
    </source>
</evidence>
<evidence type="ECO:0000313" key="17">
    <source>
        <dbReference type="EMBL" id="RHJ09678.1"/>
    </source>
</evidence>
<dbReference type="EMBL" id="JAPZEG010000017">
    <property type="protein sequence ID" value="MDE1204534.1"/>
    <property type="molecule type" value="Genomic_DNA"/>
</dbReference>
<keyword evidence="3" id="KW-0804">Transcription</keyword>
<evidence type="ECO:0000313" key="6">
    <source>
        <dbReference type="EMBL" id="MCB5618224.1"/>
    </source>
</evidence>
<dbReference type="Proteomes" id="UP000283992">
    <property type="component" value="Unassembled WGS sequence"/>
</dbReference>
<dbReference type="SUPFAM" id="SSF51215">
    <property type="entry name" value="Regulatory protein AraC"/>
    <property type="match status" value="1"/>
</dbReference>
<gene>
    <name evidence="17" type="ORF">DW142_12120</name>
    <name evidence="16" type="ORF">DW243_11445</name>
    <name evidence="15" type="ORF">DW270_00430</name>
    <name evidence="14" type="ORF">DW812_01525</name>
    <name evidence="13" type="ORF">DWX36_06555</name>
    <name evidence="12" type="ORF">DWY88_11705</name>
    <name evidence="18" type="ORF">DWZ50_06195</name>
    <name evidence="11" type="ORF">DXC31_10270</name>
    <name evidence="9" type="ORF">G4958_10785</name>
    <name evidence="10" type="ORF">G4981_13035</name>
    <name evidence="6" type="ORF">LIQ08_03470</name>
    <name evidence="5" type="ORF">LIQ10_01850</name>
    <name evidence="8" type="ORF">O4N78_13345</name>
    <name evidence="7" type="ORF">PNU63_13965</name>
</gene>
<dbReference type="EMBL" id="JAJBNC010000002">
    <property type="protein sequence ID" value="MCB5492484.1"/>
    <property type="molecule type" value="Genomic_DNA"/>
</dbReference>
<evidence type="ECO:0000313" key="9">
    <source>
        <dbReference type="EMBL" id="NSI19831.1"/>
    </source>
</evidence>
<dbReference type="Proteomes" id="UP000283834">
    <property type="component" value="Unassembled WGS sequence"/>
</dbReference>
<evidence type="ECO:0000313" key="26">
    <source>
        <dbReference type="Proteomes" id="UP000286137"/>
    </source>
</evidence>
<evidence type="ECO:0000313" key="18">
    <source>
        <dbReference type="EMBL" id="RHM78233.1"/>
    </source>
</evidence>
<dbReference type="InterPro" id="IPR009057">
    <property type="entry name" value="Homeodomain-like_sf"/>
</dbReference>
<name>A0A2N5NT14_MEDGN</name>
<dbReference type="InterPro" id="IPR037923">
    <property type="entry name" value="HTH-like"/>
</dbReference>
<dbReference type="GeneID" id="57433309"/>
<reference evidence="9" key="3">
    <citation type="submission" date="2020-02" db="EMBL/GenBank/DDBJ databases">
        <authorList>
            <person name="Littmann E."/>
            <person name="Sorbara M."/>
        </authorList>
    </citation>
    <scope>NUCLEOTIDE SEQUENCE</scope>
    <source>
        <strain evidence="10">MSK.11.9</strain>
        <strain evidence="9">MSK.22.53</strain>
    </source>
</reference>
<dbReference type="PROSITE" id="PS01124">
    <property type="entry name" value="HTH_ARAC_FAMILY_2"/>
    <property type="match status" value="1"/>
</dbReference>
<reference evidence="7" key="6">
    <citation type="submission" date="2023-01" db="EMBL/GenBank/DDBJ databases">
        <title>Human gut microbiome strain richness.</title>
        <authorList>
            <person name="Chen-Liaw A."/>
        </authorList>
    </citation>
    <scope>NUCLEOTIDE SEQUENCE</scope>
    <source>
        <strain evidence="7">1001217st1_A9_1001217B_191108</strain>
    </source>
</reference>
<evidence type="ECO:0000313" key="21">
    <source>
        <dbReference type="Proteomes" id="UP000283981"/>
    </source>
</evidence>
<evidence type="ECO:0000256" key="3">
    <source>
        <dbReference type="ARBA" id="ARBA00023163"/>
    </source>
</evidence>
<dbReference type="Proteomes" id="UP000285697">
    <property type="component" value="Unassembled WGS sequence"/>
</dbReference>
<dbReference type="Pfam" id="PF12833">
    <property type="entry name" value="HTH_18"/>
    <property type="match status" value="1"/>
</dbReference>
<feature type="domain" description="HTH araC/xylS-type" evidence="4">
    <location>
        <begin position="174"/>
        <end position="272"/>
    </location>
</feature>
<dbReference type="InterPro" id="IPR018062">
    <property type="entry name" value="HTH_AraC-typ_CS"/>
</dbReference>
<sequence>MSNRHYLINSEDLQNLNAKLLSIAFSKDEGDWKSIMHTHHFTELLFVVSGEGSFSFNQEQSPLRRGDLVIIPPYTEHTERSSQNHPLEYYVLGIDGISFLSQKDRECAQVFCNFEHDPSIHELFRQMLYEIRTAQYGSQTICQHLLEILILKIIRSQQLIPVSINSIRMTKECAQIKEYLDSNYAEHITLDTLTGLTHMNKYYMVHSFTKYAGLSPIQYLNQTRLKRAQHLLKNTNYSISDIASSTGFSSQSYFTQIFRKNFNMTPVKYRQEHAKN</sequence>
<dbReference type="EMBL" id="QRIS01000019">
    <property type="protein sequence ID" value="RHG82777.1"/>
    <property type="molecule type" value="Genomic_DNA"/>
</dbReference>
<evidence type="ECO:0000313" key="27">
    <source>
        <dbReference type="Proteomes" id="UP001149331"/>
    </source>
</evidence>
<dbReference type="SUPFAM" id="SSF46689">
    <property type="entry name" value="Homeodomain-like"/>
    <property type="match status" value="2"/>
</dbReference>
<dbReference type="Gene3D" id="2.60.120.10">
    <property type="entry name" value="Jelly Rolls"/>
    <property type="match status" value="1"/>
</dbReference>
<reference evidence="5" key="4">
    <citation type="submission" date="2021-10" db="EMBL/GenBank/DDBJ databases">
        <title>Collection of gut derived symbiotic bacterial strains cultured from healthy donors.</title>
        <authorList>
            <person name="Lin H."/>
            <person name="Littmann E."/>
            <person name="Claire K."/>
            <person name="Pamer E."/>
        </authorList>
    </citation>
    <scope>NUCLEOTIDE SEQUENCE</scope>
    <source>
        <strain evidence="6">MSK.23.18</strain>
        <strain evidence="5">MSK.23.4</strain>
    </source>
</reference>
<dbReference type="InterPro" id="IPR020449">
    <property type="entry name" value="Tscrpt_reg_AraC-type_HTH"/>
</dbReference>
<dbReference type="EMBL" id="QRWQ01000005">
    <property type="protein sequence ID" value="RGT39524.1"/>
    <property type="molecule type" value="Genomic_DNA"/>
</dbReference>
<dbReference type="Proteomes" id="UP001296643">
    <property type="component" value="Unassembled WGS sequence"/>
</dbReference>
<organism evidence="8 27">
    <name type="scientific">Mediterraneibacter gnavus</name>
    <name type="common">Ruminococcus gnavus</name>
    <dbReference type="NCBI Taxonomy" id="33038"/>
    <lineage>
        <taxon>Bacteria</taxon>
        <taxon>Bacillati</taxon>
        <taxon>Bacillota</taxon>
        <taxon>Clostridia</taxon>
        <taxon>Lachnospirales</taxon>
        <taxon>Lachnospiraceae</taxon>
        <taxon>Mediterraneibacter</taxon>
    </lineage>
</organism>
<dbReference type="Proteomes" id="UP001297422">
    <property type="component" value="Unassembled WGS sequence"/>
</dbReference>
<dbReference type="Proteomes" id="UP001297370">
    <property type="component" value="Unassembled WGS sequence"/>
</dbReference>
<evidence type="ECO:0000259" key="4">
    <source>
        <dbReference type="PROSITE" id="PS01124"/>
    </source>
</evidence>
<dbReference type="Proteomes" id="UP000284472">
    <property type="component" value="Unassembled WGS sequence"/>
</dbReference>
<dbReference type="PANTHER" id="PTHR43280:SF2">
    <property type="entry name" value="HTH-TYPE TRANSCRIPTIONAL REGULATOR EXSA"/>
    <property type="match status" value="1"/>
</dbReference>
<dbReference type="EMBL" id="QRTJ01000025">
    <property type="protein sequence ID" value="RGQ65413.1"/>
    <property type="molecule type" value="Genomic_DNA"/>
</dbReference>
<dbReference type="EMBL" id="JAAIRM010000018">
    <property type="protein sequence ID" value="NSI19831.1"/>
    <property type="molecule type" value="Genomic_DNA"/>
</dbReference>
<dbReference type="Proteomes" id="UP000260808">
    <property type="component" value="Unassembled WGS sequence"/>
</dbReference>
<reference evidence="9" key="2">
    <citation type="journal article" date="2020" name="Cell Host Microbe">
        <title>Functional and Genomic Variation between Human-Derived Isolates of Lachnospiraceae Reveals Inter- and Intra-Species Diversity.</title>
        <authorList>
            <person name="Sorbara M.T."/>
            <person name="Littmann E.R."/>
            <person name="Fontana E."/>
            <person name="Moody T.U."/>
            <person name="Kohout C.E."/>
            <person name="Gjonbalaj M."/>
            <person name="Eaton V."/>
            <person name="Seok R."/>
            <person name="Leiner I.M."/>
            <person name="Pamer E.G."/>
        </authorList>
    </citation>
    <scope>NUCLEOTIDE SEQUENCE</scope>
    <source>
        <strain evidence="10">MSK.11.9</strain>
        <strain evidence="9">MSK.22.53</strain>
    </source>
</reference>
<dbReference type="EMBL" id="QRLN01000018">
    <property type="protein sequence ID" value="RHJ09678.1"/>
    <property type="molecule type" value="Genomic_DNA"/>
</dbReference>
<dbReference type="EMBL" id="JAQMLR010000017">
    <property type="protein sequence ID" value="MDB8739866.1"/>
    <property type="molecule type" value="Genomic_DNA"/>
</dbReference>
<protein>
    <submittedName>
        <fullName evidence="8">AraC family transcriptional regulator</fullName>
    </submittedName>
</protein>
<dbReference type="SMART" id="SM00342">
    <property type="entry name" value="HTH_ARAC"/>
    <property type="match status" value="1"/>
</dbReference>
<dbReference type="Pfam" id="PF02311">
    <property type="entry name" value="AraC_binding"/>
    <property type="match status" value="1"/>
</dbReference>
<dbReference type="Gene3D" id="1.10.10.60">
    <property type="entry name" value="Homeodomain-like"/>
    <property type="match status" value="2"/>
</dbReference>
<dbReference type="STRING" id="33038.GCA_900067245_02826"/>
<dbReference type="PROSITE" id="PS00041">
    <property type="entry name" value="HTH_ARAC_FAMILY_1"/>
    <property type="match status" value="1"/>
</dbReference>
<dbReference type="EMBL" id="JAAIRY010000027">
    <property type="protein sequence ID" value="NSI66190.1"/>
    <property type="molecule type" value="Genomic_DNA"/>
</dbReference>
<accession>A0A2N5NT14</accession>
<evidence type="ECO:0000313" key="15">
    <source>
        <dbReference type="EMBL" id="RHG22379.1"/>
    </source>
</evidence>
<proteinExistence type="predicted"/>
<reference evidence="8" key="5">
    <citation type="submission" date="2022-12" db="EMBL/GenBank/DDBJ databases">
        <title>Genome of R. gnavus strain RSHDN_120.</title>
        <authorList>
            <person name="Abdugheni R."/>
        </authorList>
    </citation>
    <scope>NUCLEOTIDE SEQUENCE</scope>
    <source>
        <strain evidence="8">RSHDN_120</strain>
    </source>
</reference>
<dbReference type="GO" id="GO:0043565">
    <property type="term" value="F:sequence-specific DNA binding"/>
    <property type="evidence" value="ECO:0007669"/>
    <property type="project" value="InterPro"/>
</dbReference>
<dbReference type="EMBL" id="QSSX01000023">
    <property type="protein sequence ID" value="RGM22592.1"/>
    <property type="molecule type" value="Genomic_DNA"/>
</dbReference>
<evidence type="ECO:0000313" key="8">
    <source>
        <dbReference type="EMBL" id="MDE1204534.1"/>
    </source>
</evidence>
<dbReference type="EMBL" id="JAJBOM010000002">
    <property type="protein sequence ID" value="MCB5618224.1"/>
    <property type="molecule type" value="Genomic_DNA"/>
</dbReference>
<evidence type="ECO:0000256" key="1">
    <source>
        <dbReference type="ARBA" id="ARBA00023015"/>
    </source>
</evidence>
<dbReference type="Proteomes" id="UP001149331">
    <property type="component" value="Unassembled WGS sequence"/>
</dbReference>
<evidence type="ECO:0000313" key="24">
    <source>
        <dbReference type="Proteomes" id="UP000285610"/>
    </source>
</evidence>
<dbReference type="InterPro" id="IPR018060">
    <property type="entry name" value="HTH_AraC"/>
</dbReference>
<dbReference type="GO" id="GO:0003700">
    <property type="term" value="F:DNA-binding transcription factor activity"/>
    <property type="evidence" value="ECO:0007669"/>
    <property type="project" value="InterPro"/>
</dbReference>
<evidence type="ECO:0000313" key="14">
    <source>
        <dbReference type="EMBL" id="RHD09455.1"/>
    </source>
</evidence>
<comment type="caution">
    <text evidence="8">The sequence shown here is derived from an EMBL/GenBank/DDBJ whole genome shotgun (WGS) entry which is preliminary data.</text>
</comment>
<dbReference type="PRINTS" id="PR00032">
    <property type="entry name" value="HTHARAC"/>
</dbReference>
<evidence type="ECO:0000313" key="16">
    <source>
        <dbReference type="EMBL" id="RHG82777.1"/>
    </source>
</evidence>
<dbReference type="Proteomes" id="UP000286137">
    <property type="component" value="Unassembled WGS sequence"/>
</dbReference>
<evidence type="ECO:0000313" key="10">
    <source>
        <dbReference type="EMBL" id="NSI66190.1"/>
    </source>
</evidence>
<evidence type="ECO:0000313" key="12">
    <source>
        <dbReference type="EMBL" id="RGQ65413.1"/>
    </source>
</evidence>
<keyword evidence="2" id="KW-0238">DNA-binding</keyword>
<evidence type="ECO:0000313" key="20">
    <source>
        <dbReference type="Proteomes" id="UP000283834"/>
    </source>
</evidence>
<evidence type="ECO:0000313" key="5">
    <source>
        <dbReference type="EMBL" id="MCB5492484.1"/>
    </source>
</evidence>
<evidence type="ECO:0000313" key="23">
    <source>
        <dbReference type="Proteomes" id="UP000284472"/>
    </source>
</evidence>
<dbReference type="InterPro" id="IPR014710">
    <property type="entry name" value="RmlC-like_jellyroll"/>
</dbReference>
<dbReference type="Proteomes" id="UP001211731">
    <property type="component" value="Unassembled WGS sequence"/>
</dbReference>
<reference evidence="19 20" key="1">
    <citation type="submission" date="2018-08" db="EMBL/GenBank/DDBJ databases">
        <title>A genome reference for cultivated species of the human gut microbiota.</title>
        <authorList>
            <person name="Zou Y."/>
            <person name="Xue W."/>
            <person name="Luo G."/>
        </authorList>
    </citation>
    <scope>NUCLEOTIDE SEQUENCE [LARGE SCALE GENOMIC DNA]</scope>
    <source>
        <strain evidence="13 20">AF19-16AC</strain>
        <strain evidence="12 26">AF27-4BH</strain>
        <strain evidence="18 24">AF33-12</strain>
        <strain evidence="17 22">AM12-54</strain>
        <strain evidence="16 21">AM21-18</strain>
        <strain evidence="15 25">AM22-7AC</strain>
        <strain evidence="14 23">AM32-6</strain>
        <strain evidence="11 19">TF01-20-2</strain>
    </source>
</reference>
<evidence type="ECO:0000313" key="22">
    <source>
        <dbReference type="Proteomes" id="UP000283992"/>
    </source>
</evidence>
<dbReference type="EMBL" id="QRQE01000011">
    <property type="protein sequence ID" value="RHM78233.1"/>
    <property type="molecule type" value="Genomic_DNA"/>
</dbReference>
<keyword evidence="1" id="KW-0805">Transcription regulation</keyword>
<evidence type="ECO:0000313" key="7">
    <source>
        <dbReference type="EMBL" id="MDB8739866.1"/>
    </source>
</evidence>
<evidence type="ECO:0000256" key="2">
    <source>
        <dbReference type="ARBA" id="ARBA00023125"/>
    </source>
</evidence>
<evidence type="ECO:0000313" key="13">
    <source>
        <dbReference type="EMBL" id="RGT39524.1"/>
    </source>
</evidence>
<dbReference type="InterPro" id="IPR003313">
    <property type="entry name" value="AraC-bd"/>
</dbReference>
<dbReference type="RefSeq" id="WP_004841839.1">
    <property type="nucleotide sequence ID" value="NZ_AP031446.1"/>
</dbReference>
<dbReference type="Proteomes" id="UP000285610">
    <property type="component" value="Unassembled WGS sequence"/>
</dbReference>